<evidence type="ECO:0000259" key="5">
    <source>
        <dbReference type="PROSITE" id="PS51841"/>
    </source>
</evidence>
<dbReference type="SUPFAM" id="SSF141072">
    <property type="entry name" value="CalX-like"/>
    <property type="match status" value="1"/>
</dbReference>
<keyword evidence="3" id="KW-0106">Calcium</keyword>
<dbReference type="Pfam" id="PF18962">
    <property type="entry name" value="Por_Secre_tail"/>
    <property type="match status" value="1"/>
</dbReference>
<comment type="caution">
    <text evidence="6">The sequence shown here is derived from an EMBL/GenBank/DDBJ whole genome shotgun (WGS) entry which is preliminary data.</text>
</comment>
<keyword evidence="2" id="KW-0677">Repeat</keyword>
<organism evidence="6 7">
    <name type="scientific">Adhaeribacter terrigena</name>
    <dbReference type="NCBI Taxonomy" id="2793070"/>
    <lineage>
        <taxon>Bacteria</taxon>
        <taxon>Pseudomonadati</taxon>
        <taxon>Bacteroidota</taxon>
        <taxon>Cytophagia</taxon>
        <taxon>Cytophagales</taxon>
        <taxon>Hymenobacteraceae</taxon>
        <taxon>Adhaeribacter</taxon>
    </lineage>
</organism>
<evidence type="ECO:0000256" key="3">
    <source>
        <dbReference type="ARBA" id="ARBA00022837"/>
    </source>
</evidence>
<name>A0ABS1BXQ6_9BACT</name>
<reference evidence="6 7" key="1">
    <citation type="submission" date="2020-12" db="EMBL/GenBank/DDBJ databases">
        <title>Bacterial novel species Adhaeribacter sp. BT258 isolated from soil.</title>
        <authorList>
            <person name="Jung H.-Y."/>
        </authorList>
    </citation>
    <scope>NUCLEOTIDE SEQUENCE [LARGE SCALE GENOMIC DNA]</scope>
    <source>
        <strain evidence="6 7">BT258</strain>
    </source>
</reference>
<feature type="domain" description="LTD" evidence="5">
    <location>
        <begin position="22"/>
        <end position="219"/>
    </location>
</feature>
<keyword evidence="7" id="KW-1185">Reference proteome</keyword>
<proteinExistence type="predicted"/>
<accession>A0ABS1BXQ6</accession>
<dbReference type="PROSITE" id="PS51841">
    <property type="entry name" value="LTD"/>
    <property type="match status" value="1"/>
</dbReference>
<dbReference type="Pfam" id="PF03160">
    <property type="entry name" value="Calx-beta"/>
    <property type="match status" value="1"/>
</dbReference>
<evidence type="ECO:0000313" key="6">
    <source>
        <dbReference type="EMBL" id="MBK0401798.1"/>
    </source>
</evidence>
<dbReference type="Proteomes" id="UP000644147">
    <property type="component" value="Unassembled WGS sequence"/>
</dbReference>
<dbReference type="InterPro" id="IPR038081">
    <property type="entry name" value="CalX-like_sf"/>
</dbReference>
<evidence type="ECO:0000256" key="1">
    <source>
        <dbReference type="ARBA" id="ARBA00022729"/>
    </source>
</evidence>
<dbReference type="Gene3D" id="2.60.40.2030">
    <property type="match status" value="1"/>
</dbReference>
<sequence>MIQNYLKKLGVMTLVLSSTAFAASEAQAQTTGCSDLFFSEYTEGASGNNKAVEIYNPTNAAISLSAYSVKLYSNGALATAPTATLQLTGTIASGDVLVIVNGQAGAGLLATADVTTTGTTANPMTFNGDDALAIVKTVGTTESFVDIIGNIGCDPGSDWNNGTATLSTKDRTLRRKVTVSAGITSVTPGTSGTNTTCPFPALATEWNDFIDTDYTGFGSHTSNCVAAPAGPTVGFKTAAATVAENVTGGTHAVRVRITNPSTTAATSADVALATTGTATAGTDFTFTGSTLNWAAGDTTSRILTITILDDAILEQNETVVLTLSNPSTGVTLGTSSFTLTIQDNEVAPIPTYTVAQITTNNATTLQPDSLGVKVRVYGTLYGENQRTTGLQLTLIDNTGGIGLFTTSAAVVPATAPVEGDSVYVVGTVGHFNGLTQISLDSIVVLANNRTLIQPAVVTVLNESTESELITLANPVSLVDPNQWPTSSSAADVDVTDGTNTYRLRVVPSSNLHTIPAPTGIFVVTGIGGQFDQTDPRDEGYQIIPRRLSDLRNVTGVSENLNKQISIYPNPVASVLKLNLSAVNTKNAVISVVNSLGQVVANVPATATELNVANFPAGVYSLRIATQQGVAVKRFVKIN</sequence>
<dbReference type="EMBL" id="JAEHFX010000001">
    <property type="protein sequence ID" value="MBK0401798.1"/>
    <property type="molecule type" value="Genomic_DNA"/>
</dbReference>
<gene>
    <name evidence="6" type="ORF">I5M27_02305</name>
</gene>
<dbReference type="InterPro" id="IPR026444">
    <property type="entry name" value="Secre_tail"/>
</dbReference>
<evidence type="ECO:0000313" key="7">
    <source>
        <dbReference type="Proteomes" id="UP000644147"/>
    </source>
</evidence>
<protein>
    <submittedName>
        <fullName evidence="6">Lamin tail domain-containing protein</fullName>
    </submittedName>
</protein>
<dbReference type="SMART" id="SM00237">
    <property type="entry name" value="Calx_beta"/>
    <property type="match status" value="1"/>
</dbReference>
<keyword evidence="1 4" id="KW-0732">Signal</keyword>
<dbReference type="Pfam" id="PF00932">
    <property type="entry name" value="LTD"/>
    <property type="match status" value="1"/>
</dbReference>
<evidence type="ECO:0000256" key="4">
    <source>
        <dbReference type="SAM" id="SignalP"/>
    </source>
</evidence>
<dbReference type="InterPro" id="IPR003644">
    <property type="entry name" value="Calx_beta"/>
</dbReference>
<dbReference type="NCBIfam" id="TIGR04183">
    <property type="entry name" value="Por_Secre_tail"/>
    <property type="match status" value="1"/>
</dbReference>
<dbReference type="RefSeq" id="WP_200504408.1">
    <property type="nucleotide sequence ID" value="NZ_JAEHFX010000001.1"/>
</dbReference>
<feature type="signal peptide" evidence="4">
    <location>
        <begin position="1"/>
        <end position="22"/>
    </location>
</feature>
<evidence type="ECO:0000256" key="2">
    <source>
        <dbReference type="ARBA" id="ARBA00022737"/>
    </source>
</evidence>
<dbReference type="InterPro" id="IPR001322">
    <property type="entry name" value="Lamin_tail_dom"/>
</dbReference>
<feature type="chain" id="PRO_5046818222" evidence="4">
    <location>
        <begin position="23"/>
        <end position="638"/>
    </location>
</feature>